<dbReference type="RefSeq" id="WP_305730830.1">
    <property type="nucleotide sequence ID" value="NZ_OW150024.1"/>
</dbReference>
<dbReference type="Proteomes" id="UP001295463">
    <property type="component" value="Chromosome"/>
</dbReference>
<reference evidence="1 2" key="1">
    <citation type="submission" date="2022-03" db="EMBL/GenBank/DDBJ databases">
        <authorList>
            <person name="Koch H."/>
        </authorList>
    </citation>
    <scope>NUCLEOTIDE SEQUENCE [LARGE SCALE GENOMIC DNA]</scope>
    <source>
        <strain evidence="1 2">G1</strain>
    </source>
</reference>
<evidence type="ECO:0000313" key="2">
    <source>
        <dbReference type="Proteomes" id="UP001295463"/>
    </source>
</evidence>
<protein>
    <recommendedName>
        <fullName evidence="3">Exopolyphosphatase</fullName>
    </recommendedName>
</protein>
<gene>
    <name evidence="1" type="ORF">GEAMG1_0028</name>
</gene>
<organism evidence="1 2">
    <name type="scientific">Trichlorobacter ammonificans</name>
    <dbReference type="NCBI Taxonomy" id="2916410"/>
    <lineage>
        <taxon>Bacteria</taxon>
        <taxon>Pseudomonadati</taxon>
        <taxon>Thermodesulfobacteriota</taxon>
        <taxon>Desulfuromonadia</taxon>
        <taxon>Geobacterales</taxon>
        <taxon>Geobacteraceae</taxon>
        <taxon>Trichlorobacter</taxon>
    </lineage>
</organism>
<evidence type="ECO:0008006" key="3">
    <source>
        <dbReference type="Google" id="ProtNLM"/>
    </source>
</evidence>
<name>A0ABN8HG75_9BACT</name>
<keyword evidence="2" id="KW-1185">Reference proteome</keyword>
<proteinExistence type="predicted"/>
<evidence type="ECO:0000313" key="1">
    <source>
        <dbReference type="EMBL" id="CAH2029850.1"/>
    </source>
</evidence>
<dbReference type="EMBL" id="OW150024">
    <property type="protein sequence ID" value="CAH2029850.1"/>
    <property type="molecule type" value="Genomic_DNA"/>
</dbReference>
<sequence>MSGRKRLLTKCDIDGMACGILLKERGLVEEVRFCQAWEIDNGSMAIGDSDITAGLPCRPQAWLAFDHYQDAASVRTERIIVDTTRRSTARVIHDYFGASAFGAVPGELLRAVDRVVSAEVTLDDILYPSGWVLLSHLIDHRTGLERYRRFGMDTAALIGLLTDWCRQYTIWEVLSLPALEERNACYFACAEAYKAQILRCASVHRNLVVVDLRDEETIYPGNRFMIYALFPECNVSLQITRTTAGVAFQAGKSFLDRSFAEDIGRLMRRYGGGGHANAGRCDMPEERADEVARGLTGALRYGSLKNLLLGYYNYYYP</sequence>
<accession>A0ABN8HG75</accession>